<evidence type="ECO:0000256" key="1">
    <source>
        <dbReference type="SAM" id="MobiDB-lite"/>
    </source>
</evidence>
<protein>
    <recommendedName>
        <fullName evidence="2">GP-PDE domain-containing protein</fullName>
    </recommendedName>
</protein>
<dbReference type="PROSITE" id="PS51257">
    <property type="entry name" value="PROKAR_LIPOPROTEIN"/>
    <property type="match status" value="1"/>
</dbReference>
<evidence type="ECO:0000259" key="2">
    <source>
        <dbReference type="PROSITE" id="PS51704"/>
    </source>
</evidence>
<feature type="domain" description="GP-PDE" evidence="2">
    <location>
        <begin position="74"/>
        <end position="321"/>
    </location>
</feature>
<gene>
    <name evidence="3" type="ORF">GCM10011503_00840</name>
</gene>
<dbReference type="Proteomes" id="UP000628854">
    <property type="component" value="Unassembled WGS sequence"/>
</dbReference>
<keyword evidence="4" id="KW-1185">Reference proteome</keyword>
<proteinExistence type="predicted"/>
<dbReference type="InterPro" id="IPR017946">
    <property type="entry name" value="PLC-like_Pdiesterase_TIM-brl"/>
</dbReference>
<dbReference type="Pfam" id="PF03009">
    <property type="entry name" value="GDPD"/>
    <property type="match status" value="1"/>
</dbReference>
<organism evidence="3 4">
    <name type="scientific">Henriciella pelagia</name>
    <dbReference type="NCBI Taxonomy" id="1977912"/>
    <lineage>
        <taxon>Bacteria</taxon>
        <taxon>Pseudomonadati</taxon>
        <taxon>Pseudomonadota</taxon>
        <taxon>Alphaproteobacteria</taxon>
        <taxon>Hyphomonadales</taxon>
        <taxon>Hyphomonadaceae</taxon>
        <taxon>Henriciella</taxon>
    </lineage>
</organism>
<dbReference type="EMBL" id="BMKF01000001">
    <property type="protein sequence ID" value="GGB56333.1"/>
    <property type="molecule type" value="Genomic_DNA"/>
</dbReference>
<evidence type="ECO:0000313" key="4">
    <source>
        <dbReference type="Proteomes" id="UP000628854"/>
    </source>
</evidence>
<feature type="region of interest" description="Disordered" evidence="1">
    <location>
        <begin position="27"/>
        <end position="52"/>
    </location>
</feature>
<reference evidence="4" key="1">
    <citation type="journal article" date="2019" name="Int. J. Syst. Evol. Microbiol.">
        <title>The Global Catalogue of Microorganisms (GCM) 10K type strain sequencing project: providing services to taxonomists for standard genome sequencing and annotation.</title>
        <authorList>
            <consortium name="The Broad Institute Genomics Platform"/>
            <consortium name="The Broad Institute Genome Sequencing Center for Infectious Disease"/>
            <person name="Wu L."/>
            <person name="Ma J."/>
        </authorList>
    </citation>
    <scope>NUCLEOTIDE SEQUENCE [LARGE SCALE GENOMIC DNA]</scope>
    <source>
        <strain evidence="4">CGMCC 1.15928</strain>
    </source>
</reference>
<evidence type="ECO:0000313" key="3">
    <source>
        <dbReference type="EMBL" id="GGB56333.1"/>
    </source>
</evidence>
<dbReference type="Gene3D" id="3.20.20.190">
    <property type="entry name" value="Phosphatidylinositol (PI) phosphodiesterase"/>
    <property type="match status" value="1"/>
</dbReference>
<dbReference type="PROSITE" id="PS51704">
    <property type="entry name" value="GP_PDE"/>
    <property type="match status" value="1"/>
</dbReference>
<dbReference type="PANTHER" id="PTHR46320">
    <property type="entry name" value="GLYCEROPHOSPHODIESTER PHOSPHODIESTERASE 1"/>
    <property type="match status" value="1"/>
</dbReference>
<dbReference type="PANTHER" id="PTHR46320:SF1">
    <property type="entry name" value="GLYCEROPHOSPHODIESTER PHOSPHODIESTERASE 1"/>
    <property type="match status" value="1"/>
</dbReference>
<dbReference type="RefSeq" id="WP_084394114.1">
    <property type="nucleotide sequence ID" value="NZ_BMKF01000001.1"/>
</dbReference>
<dbReference type="SUPFAM" id="SSF51695">
    <property type="entry name" value="PLC-like phosphodiesterases"/>
    <property type="match status" value="1"/>
</dbReference>
<comment type="caution">
    <text evidence="3">The sequence shown here is derived from an EMBL/GenBank/DDBJ whole genome shotgun (WGS) entry which is preliminary data.</text>
</comment>
<sequence>MKYFRFIPSCVASIAFLTACQPAEDGLQPLSDPEAPETVSEAPLPEIADEEPLPPIQRAALPETMDCVRQAGGLLIATHRGGPAYGYPENAIATLDYALSKGAHIMEVDVAESRDGQLFLMHDRTLGRTTTGRGPVADADWDEISQLKLVDELGTVTAFEPPTLETALAWAVETGAILELDRKETTSFRNIIEAVRETRAEDNVIIITYTDEEALQVAKLAPELMMTAGIGNRDHEARMMEAGLNPDMLIAWTGTNRPSPGKWQGLASKGIESAFGTLGRKGERLDDQYWADGDPSEYEAFVEGGLVLLATDEPYKLLALDGPIGEAIHTADRECFGG</sequence>
<name>A0ABQ1IZH2_9PROT</name>
<dbReference type="CDD" id="cd08566">
    <property type="entry name" value="GDPD_AtGDE_like"/>
    <property type="match status" value="1"/>
</dbReference>
<accession>A0ABQ1IZH2</accession>
<dbReference type="InterPro" id="IPR030395">
    <property type="entry name" value="GP_PDE_dom"/>
</dbReference>